<name>A0A7S2UQW5_9STRA</name>
<evidence type="ECO:0000256" key="1">
    <source>
        <dbReference type="SAM" id="MobiDB-lite"/>
    </source>
</evidence>
<organism evidence="2">
    <name type="scientific">Attheya septentrionalis</name>
    <dbReference type="NCBI Taxonomy" id="420275"/>
    <lineage>
        <taxon>Eukaryota</taxon>
        <taxon>Sar</taxon>
        <taxon>Stramenopiles</taxon>
        <taxon>Ochrophyta</taxon>
        <taxon>Bacillariophyta</taxon>
        <taxon>Coscinodiscophyceae</taxon>
        <taxon>Chaetocerotophycidae</taxon>
        <taxon>Chaetocerotales</taxon>
        <taxon>Attheyaceae</taxon>
        <taxon>Attheya</taxon>
    </lineage>
</organism>
<protein>
    <submittedName>
        <fullName evidence="2">Uncharacterized protein</fullName>
    </submittedName>
</protein>
<dbReference type="AlphaFoldDB" id="A0A7S2UQW5"/>
<reference evidence="2" key="1">
    <citation type="submission" date="2021-01" db="EMBL/GenBank/DDBJ databases">
        <authorList>
            <person name="Corre E."/>
            <person name="Pelletier E."/>
            <person name="Niang G."/>
            <person name="Scheremetjew M."/>
            <person name="Finn R."/>
            <person name="Kale V."/>
            <person name="Holt S."/>
            <person name="Cochrane G."/>
            <person name="Meng A."/>
            <person name="Brown T."/>
            <person name="Cohen L."/>
        </authorList>
    </citation>
    <scope>NUCLEOTIDE SEQUENCE</scope>
    <source>
        <strain evidence="2">CCMP2084</strain>
    </source>
</reference>
<proteinExistence type="predicted"/>
<dbReference type="SMART" id="SM00726">
    <property type="entry name" value="UIM"/>
    <property type="match status" value="3"/>
</dbReference>
<feature type="region of interest" description="Disordered" evidence="1">
    <location>
        <begin position="83"/>
        <end position="102"/>
    </location>
</feature>
<gene>
    <name evidence="2" type="ORF">ASEP1449_LOCUS19231</name>
</gene>
<dbReference type="Pfam" id="PF02809">
    <property type="entry name" value="UIM"/>
    <property type="match status" value="2"/>
</dbReference>
<accession>A0A7S2UQW5</accession>
<sequence length="175" mass="19070">MRSLKHELKRATTPSTVLGTGKIAYKNNSTLRANNHDPQDDPQLQMAIAMSMNTSAATNNDPLGPKEEDDDDIAMAKAMSMSVADSSLSATTQETTEEQMLRKALEESRLEEAKIPPTLGAARLPTGSQKALFELEDALLEEDSVEVPFKPRLDDYDDDGGGKLYASFVGLPNNR</sequence>
<dbReference type="EMBL" id="HBHQ01028360">
    <property type="protein sequence ID" value="CAD9827397.1"/>
    <property type="molecule type" value="Transcribed_RNA"/>
</dbReference>
<dbReference type="PROSITE" id="PS50330">
    <property type="entry name" value="UIM"/>
    <property type="match status" value="3"/>
</dbReference>
<feature type="compositionally biased region" description="Polar residues" evidence="1">
    <location>
        <begin position="83"/>
        <end position="94"/>
    </location>
</feature>
<dbReference type="InterPro" id="IPR003903">
    <property type="entry name" value="UIM_dom"/>
</dbReference>
<dbReference type="Pfam" id="PF23625">
    <property type="entry name" value="UIM_2"/>
    <property type="match status" value="1"/>
</dbReference>
<evidence type="ECO:0000313" key="2">
    <source>
        <dbReference type="EMBL" id="CAD9827397.1"/>
    </source>
</evidence>